<keyword evidence="2" id="KW-0378">Hydrolase</keyword>
<protein>
    <submittedName>
        <fullName evidence="2">Amidase</fullName>
        <ecNumber evidence="2">3.5.1.4</ecNumber>
    </submittedName>
</protein>
<comment type="caution">
    <text evidence="2">The sequence shown here is derived from an EMBL/GenBank/DDBJ whole genome shotgun (WGS) entry which is preliminary data.</text>
</comment>
<dbReference type="OrthoDB" id="8576090at2"/>
<feature type="domain" description="Amidase" evidence="1">
    <location>
        <begin position="33"/>
        <end position="478"/>
    </location>
</feature>
<dbReference type="EMBL" id="SACT01000001">
    <property type="protein sequence ID" value="RVT54246.1"/>
    <property type="molecule type" value="Genomic_DNA"/>
</dbReference>
<dbReference type="InterPro" id="IPR036928">
    <property type="entry name" value="AS_sf"/>
</dbReference>
<dbReference type="Gene3D" id="3.90.1300.10">
    <property type="entry name" value="Amidase signature (AS) domain"/>
    <property type="match status" value="1"/>
</dbReference>
<evidence type="ECO:0000313" key="3">
    <source>
        <dbReference type="Proteomes" id="UP000288178"/>
    </source>
</evidence>
<gene>
    <name evidence="2" type="ORF">ENE75_05180</name>
</gene>
<dbReference type="GO" id="GO:0004040">
    <property type="term" value="F:amidase activity"/>
    <property type="evidence" value="ECO:0007669"/>
    <property type="project" value="UniProtKB-EC"/>
</dbReference>
<evidence type="ECO:0000313" key="2">
    <source>
        <dbReference type="EMBL" id="RVT54246.1"/>
    </source>
</evidence>
<dbReference type="PIRSF" id="PIRSF001221">
    <property type="entry name" value="Amidase_fungi"/>
    <property type="match status" value="1"/>
</dbReference>
<dbReference type="AlphaFoldDB" id="A0A437K1K4"/>
<name>A0A437K1K4_9BURK</name>
<proteinExistence type="predicted"/>
<dbReference type="EC" id="3.5.1.4" evidence="2"/>
<dbReference type="InterPro" id="IPR052739">
    <property type="entry name" value="FAAH2"/>
</dbReference>
<evidence type="ECO:0000259" key="1">
    <source>
        <dbReference type="Pfam" id="PF01425"/>
    </source>
</evidence>
<dbReference type="Pfam" id="PF01425">
    <property type="entry name" value="Amidase"/>
    <property type="match status" value="1"/>
</dbReference>
<dbReference type="NCBIfam" id="NF004816">
    <property type="entry name" value="PRK06170.1"/>
    <property type="match status" value="1"/>
</dbReference>
<reference evidence="2 3" key="1">
    <citation type="submission" date="2019-01" db="EMBL/GenBank/DDBJ databases">
        <authorList>
            <person name="Chen W.-M."/>
        </authorList>
    </citation>
    <scope>NUCLEOTIDE SEQUENCE [LARGE SCALE GENOMIC DNA]</scope>
    <source>
        <strain evidence="2 3">ICH-3</strain>
    </source>
</reference>
<dbReference type="Proteomes" id="UP000288178">
    <property type="component" value="Unassembled WGS sequence"/>
</dbReference>
<dbReference type="GO" id="GO:0012505">
    <property type="term" value="C:endomembrane system"/>
    <property type="evidence" value="ECO:0007669"/>
    <property type="project" value="TreeGrafter"/>
</dbReference>
<dbReference type="SUPFAM" id="SSF75304">
    <property type="entry name" value="Amidase signature (AS) enzymes"/>
    <property type="match status" value="1"/>
</dbReference>
<organism evidence="2 3">
    <name type="scientific">Rubrivivax albus</name>
    <dbReference type="NCBI Taxonomy" id="2499835"/>
    <lineage>
        <taxon>Bacteria</taxon>
        <taxon>Pseudomonadati</taxon>
        <taxon>Pseudomonadota</taxon>
        <taxon>Betaproteobacteria</taxon>
        <taxon>Burkholderiales</taxon>
        <taxon>Sphaerotilaceae</taxon>
        <taxon>Rubrivivax</taxon>
    </lineage>
</organism>
<sequence>MTRPVRSGGGDPALLPAHELARGLRRREWSSLELLDHFAARVERLDGRINAMPVRDLDRARDAARAADARLAAGQVDGPLHGVPISVKESFNVAGLPTTYGFEAFRHNLAATDAVTVQRLKAAGAVVFGKTNVPVSLADWQSFNPVYGTTNNPWDLGRTPGGSSGGSAAALAAGLTALELGSDIGASIRNPAHYCGVWGHKPTWGVVPLVGHELVPMADADAFDIAVAGPLARSAHDLALAMDILAQPLDVTTPLGRLPVAWRDPGLPPRRCRVAVLFDDTEAEVDASVQQALRDLVDFLRREGVQVTEDARPVDSAEANDVYLHLLRAATGSHYDDATYAQVQQRARGYAADDRSYAARHMRGSVFTHRDWVRMDQRRSGLRRQWAAFFERFDLLICPVATTPAFPHMQTGERWERMIPVDGRDGPTRQPSTDALFWAGYPGIVGVPATAVPLGLSPQGLPVGAQIVGPLFADPLCLRFAQWIEDHYRAFVPPPIATETS</sequence>
<dbReference type="PANTHER" id="PTHR43372">
    <property type="entry name" value="FATTY-ACID AMIDE HYDROLASE"/>
    <property type="match status" value="1"/>
</dbReference>
<accession>A0A437K1K4</accession>
<dbReference type="InterPro" id="IPR023631">
    <property type="entry name" value="Amidase_dom"/>
</dbReference>
<dbReference type="PANTHER" id="PTHR43372:SF4">
    <property type="entry name" value="FATTY-ACID AMIDE HYDROLASE 2"/>
    <property type="match status" value="1"/>
</dbReference>
<keyword evidence="3" id="KW-1185">Reference proteome</keyword>
<dbReference type="RefSeq" id="WP_128196250.1">
    <property type="nucleotide sequence ID" value="NZ_SACT01000001.1"/>
</dbReference>